<evidence type="ECO:0000313" key="1">
    <source>
        <dbReference type="Proteomes" id="UP000095286"/>
    </source>
</evidence>
<organism evidence="1 2">
    <name type="scientific">Rhabditophanes sp. KR3021</name>
    <dbReference type="NCBI Taxonomy" id="114890"/>
    <lineage>
        <taxon>Eukaryota</taxon>
        <taxon>Metazoa</taxon>
        <taxon>Ecdysozoa</taxon>
        <taxon>Nematoda</taxon>
        <taxon>Chromadorea</taxon>
        <taxon>Rhabditida</taxon>
        <taxon>Tylenchina</taxon>
        <taxon>Panagrolaimomorpha</taxon>
        <taxon>Strongyloidoidea</taxon>
        <taxon>Alloionematidae</taxon>
        <taxon>Rhabditophanes</taxon>
    </lineage>
</organism>
<dbReference type="WBParaSite" id="RSKR_0000235533.1">
    <property type="protein sequence ID" value="RSKR_0000235533.1"/>
    <property type="gene ID" value="RSKR_0000235533"/>
</dbReference>
<dbReference type="Proteomes" id="UP000095286">
    <property type="component" value="Unplaced"/>
</dbReference>
<name>A0AC35TN04_9BILA</name>
<accession>A0AC35TN04</accession>
<evidence type="ECO:0000313" key="2">
    <source>
        <dbReference type="WBParaSite" id="RSKR_0000235533.1"/>
    </source>
</evidence>
<protein>
    <submittedName>
        <fullName evidence="2">Transmembrane protein 231</fullName>
    </submittedName>
</protein>
<sequence length="297" mass="35354">MSYLTEIYAEPIYKKYYSSSISVANWIRLNCKLISLLLPLILSIATYGFWQKTSIFREQPKITYTHEHAFFLENVDSKETFYWTSLPILNELLPGQEILPNFEYFEDDFDKDKKVDNYNFNIAFNFSKNFTVQRLQYFIVFNVSLDYRINFNYQAVLRGDIDLLRNCNEIKVYDIFDMFDLPIILPIYTNETGATISLNEFKNRLRKQNYELNLKSIYAFRYSTECSSSNINNVFNIEMDYSILDQIISYRSNVIELVKWAFIQYIAFAILIRAICHQLIGFLCRNHYIAVMDENLM</sequence>
<reference evidence="2" key="1">
    <citation type="submission" date="2016-11" db="UniProtKB">
        <authorList>
            <consortium name="WormBaseParasite"/>
        </authorList>
    </citation>
    <scope>IDENTIFICATION</scope>
    <source>
        <strain evidence="2">KR3021</strain>
    </source>
</reference>
<proteinExistence type="predicted"/>